<reference evidence="3 4" key="1">
    <citation type="submission" date="2018-06" db="EMBL/GenBank/DDBJ databases">
        <authorList>
            <consortium name="Pathogen Informatics"/>
            <person name="Doyle S."/>
        </authorList>
    </citation>
    <scope>NUCLEOTIDE SEQUENCE [LARGE SCALE GENOMIC DNA]</scope>
    <source>
        <strain evidence="3 4">NCTC11532</strain>
    </source>
</reference>
<dbReference type="GO" id="GO:0005525">
    <property type="term" value="F:GTP binding"/>
    <property type="evidence" value="ECO:0007669"/>
    <property type="project" value="InterPro"/>
</dbReference>
<keyword evidence="2" id="KW-0472">Membrane</keyword>
<dbReference type="GO" id="GO:0003924">
    <property type="term" value="F:GTPase activity"/>
    <property type="evidence" value="ECO:0007669"/>
    <property type="project" value="InterPro"/>
</dbReference>
<evidence type="ECO:0000313" key="4">
    <source>
        <dbReference type="Proteomes" id="UP000255297"/>
    </source>
</evidence>
<protein>
    <submittedName>
        <fullName evidence="3">Rho GTPase (Miro-like)</fullName>
    </submittedName>
</protein>
<dbReference type="InterPro" id="IPR001806">
    <property type="entry name" value="Small_GTPase"/>
</dbReference>
<organism evidence="3 4">
    <name type="scientific">Legionella wadsworthii</name>
    <dbReference type="NCBI Taxonomy" id="28088"/>
    <lineage>
        <taxon>Bacteria</taxon>
        <taxon>Pseudomonadati</taxon>
        <taxon>Pseudomonadota</taxon>
        <taxon>Gammaproteobacteria</taxon>
        <taxon>Legionellales</taxon>
        <taxon>Legionellaceae</taxon>
        <taxon>Legionella</taxon>
    </lineage>
</organism>
<dbReference type="SMART" id="SM00175">
    <property type="entry name" value="RAB"/>
    <property type="match status" value="1"/>
</dbReference>
<dbReference type="STRING" id="1122170.GCA_000701265_00945"/>
<feature type="transmembrane region" description="Helical" evidence="2">
    <location>
        <begin position="233"/>
        <end position="264"/>
    </location>
</feature>
<keyword evidence="2" id="KW-0812">Transmembrane</keyword>
<proteinExistence type="predicted"/>
<feature type="transmembrane region" description="Helical" evidence="2">
    <location>
        <begin position="270"/>
        <end position="301"/>
    </location>
</feature>
<dbReference type="Proteomes" id="UP000255297">
    <property type="component" value="Unassembled WGS sequence"/>
</dbReference>
<evidence type="ECO:0000313" key="3">
    <source>
        <dbReference type="EMBL" id="STY29356.1"/>
    </source>
</evidence>
<dbReference type="RefSeq" id="WP_031565690.1">
    <property type="nucleotide sequence ID" value="NZ_CAAAIS010000003.1"/>
</dbReference>
<dbReference type="NCBIfam" id="TIGR00231">
    <property type="entry name" value="small_GTP"/>
    <property type="match status" value="1"/>
</dbReference>
<accession>A0A378LR07</accession>
<dbReference type="InterPro" id="IPR005225">
    <property type="entry name" value="Small_GTP-bd"/>
</dbReference>
<dbReference type="OrthoDB" id="5639734at2"/>
<keyword evidence="1" id="KW-0547">Nucleotide-binding</keyword>
<gene>
    <name evidence="3" type="ORF">NCTC11532_01541</name>
</gene>
<dbReference type="Pfam" id="PF00071">
    <property type="entry name" value="Ras"/>
    <property type="match status" value="1"/>
</dbReference>
<keyword evidence="4" id="KW-1185">Reference proteome</keyword>
<keyword evidence="2" id="KW-1133">Transmembrane helix</keyword>
<name>A0A378LR07_9GAMM</name>
<sequence length="329" mass="36215">MRYRVVLFGKAKSGKTQLAQRITSGKFEVKEDSAIIAVQFFKKEIDSQRTIDLWVVTGDKLFNELYPFIYKGSDIGVFCIDLSENINEDEIIQSIESFRQFAPNAPIICVGTKSDSSKANQNALENIKSKELFASFIYTSAKDGDNVQDLYQLIIKLCDNKLISQWHMAVTNLKDRLTGLPEYQSNLLNSELKVLEKSILSDDSHLKPIHKFQSIEKFTNNCNRILEGKNSKVFDAILSVAAAATVLILTAVIGFAMGVALGWWTGPGAFIMGILSGYTAATAVAASSTILGAVAGGVTAYRLFKPSKEIKALNEFTAEVSSWDKAIVL</sequence>
<dbReference type="PRINTS" id="PR00449">
    <property type="entry name" value="RASTRNSFRMNG"/>
</dbReference>
<dbReference type="EMBL" id="UGPB01000001">
    <property type="protein sequence ID" value="STY29356.1"/>
    <property type="molecule type" value="Genomic_DNA"/>
</dbReference>
<evidence type="ECO:0000256" key="2">
    <source>
        <dbReference type="SAM" id="Phobius"/>
    </source>
</evidence>
<dbReference type="PANTHER" id="PTHR47978">
    <property type="match status" value="1"/>
</dbReference>
<evidence type="ECO:0000256" key="1">
    <source>
        <dbReference type="ARBA" id="ARBA00022741"/>
    </source>
</evidence>
<dbReference type="SMART" id="SM00174">
    <property type="entry name" value="RHO"/>
    <property type="match status" value="1"/>
</dbReference>
<dbReference type="Gene3D" id="3.40.50.300">
    <property type="entry name" value="P-loop containing nucleotide triphosphate hydrolases"/>
    <property type="match status" value="1"/>
</dbReference>
<dbReference type="PROSITE" id="PS51419">
    <property type="entry name" value="RAB"/>
    <property type="match status" value="1"/>
</dbReference>
<dbReference type="SUPFAM" id="SSF52540">
    <property type="entry name" value="P-loop containing nucleoside triphosphate hydrolases"/>
    <property type="match status" value="1"/>
</dbReference>
<dbReference type="AlphaFoldDB" id="A0A378LR07"/>
<dbReference type="InterPro" id="IPR027417">
    <property type="entry name" value="P-loop_NTPase"/>
</dbReference>